<evidence type="ECO:0000256" key="4">
    <source>
        <dbReference type="ARBA" id="ARBA00022563"/>
    </source>
</evidence>
<evidence type="ECO:0000256" key="1">
    <source>
        <dbReference type="ARBA" id="ARBA00004903"/>
    </source>
</evidence>
<keyword evidence="5 7" id="KW-0521">NADP</keyword>
<dbReference type="InterPro" id="IPR024072">
    <property type="entry name" value="DHFR-like_dom_sf"/>
</dbReference>
<dbReference type="InterPro" id="IPR001796">
    <property type="entry name" value="DHFR_dom"/>
</dbReference>
<evidence type="ECO:0000259" key="8">
    <source>
        <dbReference type="PROSITE" id="PS51330"/>
    </source>
</evidence>
<reference evidence="9 10" key="1">
    <citation type="journal article" date="2015" name="Genome Announc.">
        <title>Expanding the biotechnology potential of lactobacilli through comparative genomics of 213 strains and associated genera.</title>
        <authorList>
            <person name="Sun Z."/>
            <person name="Harris H.M."/>
            <person name="McCann A."/>
            <person name="Guo C."/>
            <person name="Argimon S."/>
            <person name="Zhang W."/>
            <person name="Yang X."/>
            <person name="Jeffery I.B."/>
            <person name="Cooney J.C."/>
            <person name="Kagawa T.F."/>
            <person name="Liu W."/>
            <person name="Song Y."/>
            <person name="Salvetti E."/>
            <person name="Wrobel A."/>
            <person name="Rasinkangas P."/>
            <person name="Parkhill J."/>
            <person name="Rea M.C."/>
            <person name="O'Sullivan O."/>
            <person name="Ritari J."/>
            <person name="Douillard F.P."/>
            <person name="Paul Ross R."/>
            <person name="Yang R."/>
            <person name="Briner A.E."/>
            <person name="Felis G.E."/>
            <person name="de Vos W.M."/>
            <person name="Barrangou R."/>
            <person name="Klaenhammer T.R."/>
            <person name="Caufield P.W."/>
            <person name="Cui Y."/>
            <person name="Zhang H."/>
            <person name="O'Toole P.W."/>
        </authorList>
    </citation>
    <scope>NUCLEOTIDE SEQUENCE [LARGE SCALE GENOMIC DNA]</scope>
    <source>
        <strain evidence="9 10">JCM 17158</strain>
    </source>
</reference>
<dbReference type="EMBL" id="AZDJ01000013">
    <property type="protein sequence ID" value="KRK73376.1"/>
    <property type="molecule type" value="Genomic_DNA"/>
</dbReference>
<dbReference type="PIRSF" id="PIRSF000194">
    <property type="entry name" value="DHFR"/>
    <property type="match status" value="1"/>
</dbReference>
<dbReference type="CDD" id="cd00209">
    <property type="entry name" value="DHFR"/>
    <property type="match status" value="1"/>
</dbReference>
<dbReference type="SUPFAM" id="SSF53597">
    <property type="entry name" value="Dihydrofolate reductase-like"/>
    <property type="match status" value="1"/>
</dbReference>
<comment type="pathway">
    <text evidence="1 7">Cofactor biosynthesis; tetrahydrofolate biosynthesis; 5,6,7,8-tetrahydrofolate from 7,8-dihydrofolate: step 1/1.</text>
</comment>
<dbReference type="UniPathway" id="UPA00077">
    <property type="reaction ID" value="UER00158"/>
</dbReference>
<comment type="similarity">
    <text evidence="2 7">Belongs to the dihydrofolate reductase family.</text>
</comment>
<keyword evidence="6 7" id="KW-0560">Oxidoreductase</keyword>
<dbReference type="GO" id="GO:0004146">
    <property type="term" value="F:dihydrofolate reductase activity"/>
    <property type="evidence" value="ECO:0007669"/>
    <property type="project" value="UniProtKB-EC"/>
</dbReference>
<dbReference type="PROSITE" id="PS51330">
    <property type="entry name" value="DHFR_2"/>
    <property type="match status" value="1"/>
</dbReference>
<protein>
    <recommendedName>
        <fullName evidence="3 7">Dihydrofolate reductase</fullName>
        <ecNumber evidence="3 7">1.5.1.3</ecNumber>
    </recommendedName>
</protein>
<comment type="caution">
    <text evidence="9">The sequence shown here is derived from an EMBL/GenBank/DDBJ whole genome shotgun (WGS) entry which is preliminary data.</text>
</comment>
<dbReference type="AlphaFoldDB" id="A0A0R1JPK5"/>
<gene>
    <name evidence="9" type="ORF">FD02_GL001234</name>
</gene>
<dbReference type="PANTHER" id="PTHR48069">
    <property type="entry name" value="DIHYDROFOLATE REDUCTASE"/>
    <property type="match status" value="1"/>
</dbReference>
<evidence type="ECO:0000256" key="7">
    <source>
        <dbReference type="PIRNR" id="PIRNR000194"/>
    </source>
</evidence>
<organism evidence="9 10">
    <name type="scientific">Lacticaseibacillus nasuensis JCM 17158</name>
    <dbReference type="NCBI Taxonomy" id="1291734"/>
    <lineage>
        <taxon>Bacteria</taxon>
        <taxon>Bacillati</taxon>
        <taxon>Bacillota</taxon>
        <taxon>Bacilli</taxon>
        <taxon>Lactobacillales</taxon>
        <taxon>Lactobacillaceae</taxon>
        <taxon>Lacticaseibacillus</taxon>
    </lineage>
</organism>
<evidence type="ECO:0000256" key="2">
    <source>
        <dbReference type="ARBA" id="ARBA00009539"/>
    </source>
</evidence>
<comment type="function">
    <text evidence="7">Key enzyme in folate metabolism. Catalyzes an essential reaction for de novo glycine and purine synthesis, and for DNA precursor synthesis.</text>
</comment>
<dbReference type="GO" id="GO:0050661">
    <property type="term" value="F:NADP binding"/>
    <property type="evidence" value="ECO:0007669"/>
    <property type="project" value="InterPro"/>
</dbReference>
<dbReference type="OrthoDB" id="9804315at2"/>
<comment type="catalytic activity">
    <reaction evidence="7">
        <text>(6S)-5,6,7,8-tetrahydrofolate + NADP(+) = 7,8-dihydrofolate + NADPH + H(+)</text>
        <dbReference type="Rhea" id="RHEA:15009"/>
        <dbReference type="ChEBI" id="CHEBI:15378"/>
        <dbReference type="ChEBI" id="CHEBI:57451"/>
        <dbReference type="ChEBI" id="CHEBI:57453"/>
        <dbReference type="ChEBI" id="CHEBI:57783"/>
        <dbReference type="ChEBI" id="CHEBI:58349"/>
        <dbReference type="EC" id="1.5.1.3"/>
    </reaction>
</comment>
<accession>A0A0R1JPK5</accession>
<evidence type="ECO:0000313" key="10">
    <source>
        <dbReference type="Proteomes" id="UP000051804"/>
    </source>
</evidence>
<keyword evidence="10" id="KW-1185">Reference proteome</keyword>
<name>A0A0R1JPK5_9LACO</name>
<feature type="domain" description="DHFR" evidence="8">
    <location>
        <begin position="1"/>
        <end position="161"/>
    </location>
</feature>
<dbReference type="PATRIC" id="fig|1291734.4.peg.1265"/>
<evidence type="ECO:0000256" key="5">
    <source>
        <dbReference type="ARBA" id="ARBA00022857"/>
    </source>
</evidence>
<dbReference type="Gene3D" id="3.40.430.10">
    <property type="entry name" value="Dihydrofolate Reductase, subunit A"/>
    <property type="match status" value="1"/>
</dbReference>
<dbReference type="GO" id="GO:0046654">
    <property type="term" value="P:tetrahydrofolate biosynthetic process"/>
    <property type="evidence" value="ECO:0007669"/>
    <property type="project" value="UniProtKB-UniPathway"/>
</dbReference>
<dbReference type="Proteomes" id="UP000051804">
    <property type="component" value="Unassembled WGS sequence"/>
</dbReference>
<evidence type="ECO:0000313" key="9">
    <source>
        <dbReference type="EMBL" id="KRK73376.1"/>
    </source>
</evidence>
<dbReference type="GO" id="GO:0006730">
    <property type="term" value="P:one-carbon metabolic process"/>
    <property type="evidence" value="ECO:0007669"/>
    <property type="project" value="UniProtKB-KW"/>
</dbReference>
<dbReference type="InterPro" id="IPR012259">
    <property type="entry name" value="DHFR"/>
</dbReference>
<dbReference type="RefSeq" id="WP_054721691.1">
    <property type="nucleotide sequence ID" value="NZ_AZDJ01000013.1"/>
</dbReference>
<dbReference type="STRING" id="1291734.FD02_GL001234"/>
<sequence length="172" mass="18774">MVTFLWAQDQAGTIGQAGHLPWHLPDDLKFFKATTLGQLMLVGRTTYEGLPQRPLPGRTNLVLTRRHDYAAPGAVMVHSVADALTYATMHPGSELIVTGGAQVFTAFMPVVQTLLVTRIAGQFAGDVTMPPVPWVEFKRVSAKAVSGPTPELAHVFEKWERQTPVTLSLAEQ</sequence>
<dbReference type="GO" id="GO:0046655">
    <property type="term" value="P:folic acid metabolic process"/>
    <property type="evidence" value="ECO:0007669"/>
    <property type="project" value="TreeGrafter"/>
</dbReference>
<proteinExistence type="inferred from homology"/>
<dbReference type="PANTHER" id="PTHR48069:SF3">
    <property type="entry name" value="DIHYDROFOLATE REDUCTASE"/>
    <property type="match status" value="1"/>
</dbReference>
<dbReference type="GO" id="GO:0046452">
    <property type="term" value="P:dihydrofolate metabolic process"/>
    <property type="evidence" value="ECO:0007669"/>
    <property type="project" value="TreeGrafter"/>
</dbReference>
<dbReference type="PRINTS" id="PR00070">
    <property type="entry name" value="DHFR"/>
</dbReference>
<dbReference type="EC" id="1.5.1.3" evidence="3 7"/>
<keyword evidence="4 7" id="KW-0554">One-carbon metabolism</keyword>
<dbReference type="GO" id="GO:0005829">
    <property type="term" value="C:cytosol"/>
    <property type="evidence" value="ECO:0007669"/>
    <property type="project" value="TreeGrafter"/>
</dbReference>
<evidence type="ECO:0000256" key="6">
    <source>
        <dbReference type="ARBA" id="ARBA00023002"/>
    </source>
</evidence>
<dbReference type="Pfam" id="PF00186">
    <property type="entry name" value="DHFR_1"/>
    <property type="match status" value="1"/>
</dbReference>
<evidence type="ECO:0000256" key="3">
    <source>
        <dbReference type="ARBA" id="ARBA00012856"/>
    </source>
</evidence>